<protein>
    <submittedName>
        <fullName evidence="5">Putative peptidase</fullName>
    </submittedName>
</protein>
<dbReference type="SUPFAM" id="SSF53187">
    <property type="entry name" value="Zn-dependent exopeptidases"/>
    <property type="match status" value="1"/>
</dbReference>
<dbReference type="PANTHER" id="PTHR43808:SF14">
    <property type="entry name" value="PUTATIVE-RELATED"/>
    <property type="match status" value="1"/>
</dbReference>
<dbReference type="PANTHER" id="PTHR43808">
    <property type="entry name" value="ACETYLORNITHINE DEACETYLASE"/>
    <property type="match status" value="1"/>
</dbReference>
<dbReference type="GO" id="GO:0046872">
    <property type="term" value="F:metal ion binding"/>
    <property type="evidence" value="ECO:0007669"/>
    <property type="project" value="UniProtKB-KW"/>
</dbReference>
<name>A0A3D8SFJ6_9HELO</name>
<keyword evidence="3" id="KW-0378">Hydrolase</keyword>
<dbReference type="InterPro" id="IPR011650">
    <property type="entry name" value="Peptidase_M20_dimer"/>
</dbReference>
<feature type="domain" description="Peptidase M20 dimerisation" evidence="4">
    <location>
        <begin position="171"/>
        <end position="266"/>
    </location>
</feature>
<keyword evidence="2" id="KW-0479">Metal-binding</keyword>
<dbReference type="EMBL" id="PDLM01000002">
    <property type="protein sequence ID" value="RDW84894.1"/>
    <property type="molecule type" value="Genomic_DNA"/>
</dbReference>
<dbReference type="CDD" id="cd05652">
    <property type="entry name" value="M20_ArgE_DapE-like_fungal"/>
    <property type="match status" value="1"/>
</dbReference>
<evidence type="ECO:0000256" key="3">
    <source>
        <dbReference type="ARBA" id="ARBA00022801"/>
    </source>
</evidence>
<evidence type="ECO:0000259" key="4">
    <source>
        <dbReference type="Pfam" id="PF07687"/>
    </source>
</evidence>
<comment type="similarity">
    <text evidence="1">Belongs to the peptidase M20A family.</text>
</comment>
<organism evidence="5 6">
    <name type="scientific">Coleophoma cylindrospora</name>
    <dbReference type="NCBI Taxonomy" id="1849047"/>
    <lineage>
        <taxon>Eukaryota</taxon>
        <taxon>Fungi</taxon>
        <taxon>Dikarya</taxon>
        <taxon>Ascomycota</taxon>
        <taxon>Pezizomycotina</taxon>
        <taxon>Leotiomycetes</taxon>
        <taxon>Helotiales</taxon>
        <taxon>Dermateaceae</taxon>
        <taxon>Coleophoma</taxon>
    </lineage>
</organism>
<evidence type="ECO:0000256" key="1">
    <source>
        <dbReference type="ARBA" id="ARBA00006247"/>
    </source>
</evidence>
<dbReference type="Pfam" id="PF07687">
    <property type="entry name" value="M20_dimer"/>
    <property type="match status" value="1"/>
</dbReference>
<evidence type="ECO:0000313" key="5">
    <source>
        <dbReference type="EMBL" id="RDW84894.1"/>
    </source>
</evidence>
<dbReference type="Pfam" id="PF01546">
    <property type="entry name" value="Peptidase_M20"/>
    <property type="match status" value="1"/>
</dbReference>
<proteinExistence type="inferred from homology"/>
<accession>A0A3D8SFJ6</accession>
<gene>
    <name evidence="5" type="ORF">BP6252_02484</name>
</gene>
<dbReference type="Proteomes" id="UP000256645">
    <property type="component" value="Unassembled WGS sequence"/>
</dbReference>
<dbReference type="InterPro" id="IPR002933">
    <property type="entry name" value="Peptidase_M20"/>
</dbReference>
<dbReference type="InterPro" id="IPR050072">
    <property type="entry name" value="Peptidase_M20A"/>
</dbReference>
<reference evidence="5 6" key="1">
    <citation type="journal article" date="2018" name="IMA Fungus">
        <title>IMA Genome-F 9: Draft genome sequence of Annulohypoxylon stygium, Aspergillus mulundensis, Berkeleyomyces basicola (syn. Thielaviopsis basicola), Ceratocystis smalleyi, two Cercospora beticola strains, Coleophoma cylindrospora, Fusarium fracticaudum, Phialophora cf. hyalina, and Morchella septimelata.</title>
        <authorList>
            <person name="Wingfield B.D."/>
            <person name="Bills G.F."/>
            <person name="Dong Y."/>
            <person name="Huang W."/>
            <person name="Nel W.J."/>
            <person name="Swalarsk-Parry B.S."/>
            <person name="Vaghefi N."/>
            <person name="Wilken P.M."/>
            <person name="An Z."/>
            <person name="de Beer Z.W."/>
            <person name="De Vos L."/>
            <person name="Chen L."/>
            <person name="Duong T.A."/>
            <person name="Gao Y."/>
            <person name="Hammerbacher A."/>
            <person name="Kikkert J.R."/>
            <person name="Li Y."/>
            <person name="Li H."/>
            <person name="Li K."/>
            <person name="Li Q."/>
            <person name="Liu X."/>
            <person name="Ma X."/>
            <person name="Naidoo K."/>
            <person name="Pethybridge S.J."/>
            <person name="Sun J."/>
            <person name="Steenkamp E.T."/>
            <person name="van der Nest M.A."/>
            <person name="van Wyk S."/>
            <person name="Wingfield M.J."/>
            <person name="Xiong C."/>
            <person name="Yue Q."/>
            <person name="Zhang X."/>
        </authorList>
    </citation>
    <scope>NUCLEOTIDE SEQUENCE [LARGE SCALE GENOMIC DNA]</scope>
    <source>
        <strain evidence="5 6">BP6252</strain>
    </source>
</reference>
<dbReference type="GO" id="GO:0016787">
    <property type="term" value="F:hydrolase activity"/>
    <property type="evidence" value="ECO:0007669"/>
    <property type="project" value="UniProtKB-KW"/>
</dbReference>
<dbReference type="SUPFAM" id="SSF55031">
    <property type="entry name" value="Bacterial exopeptidase dimerisation domain"/>
    <property type="match status" value="1"/>
</dbReference>
<dbReference type="AlphaFoldDB" id="A0A3D8SFJ6"/>
<keyword evidence="6" id="KW-1185">Reference proteome</keyword>
<dbReference type="Gene3D" id="3.40.630.10">
    <property type="entry name" value="Zn peptidases"/>
    <property type="match status" value="1"/>
</dbReference>
<dbReference type="OrthoDB" id="3064516at2759"/>
<sequence length="353" mass="37875">MSPLDLPVVALLKQLIDIPSTSDDELAVGVFLEAHLKSLGYTVERIPISPGSTRHNVYAYLGPKSCRKTKVCLTSHMDTVPPHIPMTVSDDGKTIFGRGACDDQGPLAAQIEAVEELRREKKLSEEGSDISFLFVVGEEKGGPGMLAANDMALEWDAVIFGEPTESKLGLGHKGHLVFELTATGVASHSGYPERGSSANGALIGALSSLLAAEWPKSDLLGPSTFHVGQMSGGVAYNVLAASAKALCAVRVASNLPAIKSQISDIVARYPDVKVSFNFEYPETMLDHDIKGFETYAAAFGTDVPRLQGKHKKYLYGPGTILNAHGKNEQIEVDELLDAVQAYKKLTLHCLEKS</sequence>
<dbReference type="STRING" id="1849047.A0A3D8SFJ6"/>
<dbReference type="Gene3D" id="3.30.70.360">
    <property type="match status" value="1"/>
</dbReference>
<evidence type="ECO:0000313" key="6">
    <source>
        <dbReference type="Proteomes" id="UP000256645"/>
    </source>
</evidence>
<evidence type="ECO:0000256" key="2">
    <source>
        <dbReference type="ARBA" id="ARBA00022723"/>
    </source>
</evidence>
<comment type="caution">
    <text evidence="5">The sequence shown here is derived from an EMBL/GenBank/DDBJ whole genome shotgun (WGS) entry which is preliminary data.</text>
</comment>
<dbReference type="InterPro" id="IPR036264">
    <property type="entry name" value="Bact_exopeptidase_dim_dom"/>
</dbReference>